<dbReference type="EMBL" id="BAABFR010000141">
    <property type="protein sequence ID" value="GAA4405579.1"/>
    <property type="molecule type" value="Genomic_DNA"/>
</dbReference>
<dbReference type="InterPro" id="IPR002559">
    <property type="entry name" value="Transposase_11"/>
</dbReference>
<dbReference type="NCBIfam" id="NF033559">
    <property type="entry name" value="transpos_IS1634"/>
    <property type="match status" value="1"/>
</dbReference>
<evidence type="ECO:0000259" key="1">
    <source>
        <dbReference type="Pfam" id="PF01609"/>
    </source>
</evidence>
<dbReference type="InterPro" id="IPR047654">
    <property type="entry name" value="IS1634_transpos"/>
</dbReference>
<organism evidence="2 3">
    <name type="scientific">Tsukamurella soli</name>
    <dbReference type="NCBI Taxonomy" id="644556"/>
    <lineage>
        <taxon>Bacteria</taxon>
        <taxon>Bacillati</taxon>
        <taxon>Actinomycetota</taxon>
        <taxon>Actinomycetes</taxon>
        <taxon>Mycobacteriales</taxon>
        <taxon>Tsukamurellaceae</taxon>
        <taxon>Tsukamurella</taxon>
    </lineage>
</organism>
<protein>
    <recommendedName>
        <fullName evidence="1">Transposase IS4-like domain-containing protein</fullName>
    </recommendedName>
</protein>
<accession>A0ABP8KFF0</accession>
<gene>
    <name evidence="2" type="ORF">GCM10023147_48780</name>
</gene>
<keyword evidence="3" id="KW-1185">Reference proteome</keyword>
<evidence type="ECO:0000313" key="3">
    <source>
        <dbReference type="Proteomes" id="UP001500635"/>
    </source>
</evidence>
<comment type="caution">
    <text evidence="2">The sequence shown here is derived from an EMBL/GenBank/DDBJ whole genome shotgun (WGS) entry which is preliminary data.</text>
</comment>
<proteinExistence type="predicted"/>
<dbReference type="Pfam" id="PF01609">
    <property type="entry name" value="DDE_Tnp_1"/>
    <property type="match status" value="1"/>
</dbReference>
<evidence type="ECO:0000313" key="2">
    <source>
        <dbReference type="EMBL" id="GAA4405579.1"/>
    </source>
</evidence>
<dbReference type="Proteomes" id="UP001500635">
    <property type="component" value="Unassembled WGS sequence"/>
</dbReference>
<sequence length="303" mass="32465">MFVRKVRTASGAVAVQIARCCGGRDEVVEHLGSAHTDAELGILLERARGIIAAGQQVLDFDVPAPVVGVGDIADWTSGTLHRPERPVAAAAPAGRIVGTSSRLLYDVLGSVFDRLGFDVVGDPVFRDLVIARIVEPTSKMDAVRVLADLGADPVSYKTIQRRIARIGSGGYRDRIATKCFAHAAGTGGLALVLFDVTTWYFEAENEDDLRKVGFSKERRVDPQVVVGLLVDRSGFPLEIGCFEGNKAETQTIVPIIEQFQARHGVEHTQVVVAADAGMLSASNLKELDAAGLSFIVELVKFSV</sequence>
<feature type="domain" description="Transposase IS4-like" evidence="1">
    <location>
        <begin position="192"/>
        <end position="298"/>
    </location>
</feature>
<reference evidence="3" key="1">
    <citation type="journal article" date="2019" name="Int. J. Syst. Evol. Microbiol.">
        <title>The Global Catalogue of Microorganisms (GCM) 10K type strain sequencing project: providing services to taxonomists for standard genome sequencing and annotation.</title>
        <authorList>
            <consortium name="The Broad Institute Genomics Platform"/>
            <consortium name="The Broad Institute Genome Sequencing Center for Infectious Disease"/>
            <person name="Wu L."/>
            <person name="Ma J."/>
        </authorList>
    </citation>
    <scope>NUCLEOTIDE SEQUENCE [LARGE SCALE GENOMIC DNA]</scope>
    <source>
        <strain evidence="3">JCM 17688</strain>
    </source>
</reference>
<name>A0ABP8KFF0_9ACTN</name>